<dbReference type="InterPro" id="IPR049299">
    <property type="entry name" value="Thio2_N"/>
</dbReference>
<dbReference type="GO" id="GO:0005829">
    <property type="term" value="C:cytosol"/>
    <property type="evidence" value="ECO:0007669"/>
    <property type="project" value="TreeGrafter"/>
</dbReference>
<keyword evidence="3" id="KW-0479">Metal-binding</keyword>
<proteinExistence type="inferred from homology"/>
<organism evidence="9 10">
    <name type="scientific">Cycloclasticus pugetii</name>
    <dbReference type="NCBI Taxonomy" id="34068"/>
    <lineage>
        <taxon>Bacteria</taxon>
        <taxon>Pseudomonadati</taxon>
        <taxon>Pseudomonadota</taxon>
        <taxon>Gammaproteobacteria</taxon>
        <taxon>Thiotrichales</taxon>
        <taxon>Piscirickettsiaceae</taxon>
        <taxon>Cycloclasticus</taxon>
    </lineage>
</organism>
<dbReference type="PRINTS" id="PR00421">
    <property type="entry name" value="THIOREDOXIN"/>
</dbReference>
<dbReference type="Proteomes" id="UP000015462">
    <property type="component" value="Unassembled WGS sequence"/>
</dbReference>
<dbReference type="PANTHER" id="PTHR45663:SF40">
    <property type="entry name" value="THIOREDOXIN 2"/>
    <property type="match status" value="1"/>
</dbReference>
<keyword evidence="10" id="KW-1185">Reference proteome</keyword>
<keyword evidence="5" id="KW-1015">Disulfide bond</keyword>
<dbReference type="Pfam" id="PF21352">
    <property type="entry name" value="Zn_ribbon_Thio2"/>
    <property type="match status" value="1"/>
</dbReference>
<evidence type="ECO:0000313" key="9">
    <source>
        <dbReference type="EMBL" id="EPD14279.1"/>
    </source>
</evidence>
<evidence type="ECO:0000259" key="8">
    <source>
        <dbReference type="PROSITE" id="PS51352"/>
    </source>
</evidence>
<keyword evidence="4" id="KW-0249">Electron transport</keyword>
<sequence length="145" mass="16292">MTDSIKVVCTSCDVVNKLPSDKLTAGGRCGQCKKKLFAGKYVTLKASNAQRHFEQNDLPVVIDCWAGWCGPCRSFAPTFDQAIKKLEPKARFAKLDTEHEQRLAARFNIRSIPTLLVMKNGKELARQAGVMNLSQFEQWLKPYIS</sequence>
<dbReference type="GO" id="GO:0046872">
    <property type="term" value="F:metal ion binding"/>
    <property type="evidence" value="ECO:0007669"/>
    <property type="project" value="UniProtKB-KW"/>
</dbReference>
<keyword evidence="2" id="KW-0813">Transport</keyword>
<dbReference type="Gene3D" id="2.30.30.380">
    <property type="entry name" value="Zn-finger domain of Sec23/24"/>
    <property type="match status" value="1"/>
</dbReference>
<dbReference type="Gene3D" id="3.40.30.10">
    <property type="entry name" value="Glutaredoxin"/>
    <property type="match status" value="1"/>
</dbReference>
<evidence type="ECO:0000256" key="4">
    <source>
        <dbReference type="ARBA" id="ARBA00022982"/>
    </source>
</evidence>
<dbReference type="RefSeq" id="WP_015005353.1">
    <property type="nucleotide sequence ID" value="NZ_JBLWZB010000002.1"/>
</dbReference>
<dbReference type="GO" id="GO:0015035">
    <property type="term" value="F:protein-disulfide reductase activity"/>
    <property type="evidence" value="ECO:0007669"/>
    <property type="project" value="UniProtKB-UniRule"/>
</dbReference>
<accession>A0AB33Z4C5</accession>
<keyword evidence="6" id="KW-0676">Redox-active center</keyword>
<evidence type="ECO:0000256" key="6">
    <source>
        <dbReference type="ARBA" id="ARBA00023284"/>
    </source>
</evidence>
<evidence type="ECO:0000256" key="2">
    <source>
        <dbReference type="ARBA" id="ARBA00022448"/>
    </source>
</evidence>
<dbReference type="InterPro" id="IPR036249">
    <property type="entry name" value="Thioredoxin-like_sf"/>
</dbReference>
<dbReference type="InterPro" id="IPR005746">
    <property type="entry name" value="Thioredoxin"/>
</dbReference>
<reference evidence="9 10" key="1">
    <citation type="journal article" date="2013" name="Genome Announc.">
        <title>Genome Sequence of the Pyrene- and Fluoranthene-Degrading Bacterium Cycloclasticus sp. Strain PY97M.</title>
        <authorList>
            <person name="Cui Z."/>
            <person name="Xu G."/>
            <person name="Li Q."/>
            <person name="Gao W."/>
            <person name="Zheng L."/>
        </authorList>
    </citation>
    <scope>NUCLEOTIDE SEQUENCE [LARGE SCALE GENOMIC DNA]</scope>
    <source>
        <strain evidence="9 10">PY97M</strain>
    </source>
</reference>
<dbReference type="AlphaFoldDB" id="A0AB33Z4C5"/>
<dbReference type="Pfam" id="PF00085">
    <property type="entry name" value="Thioredoxin"/>
    <property type="match status" value="1"/>
</dbReference>
<comment type="caution">
    <text evidence="9">The sequence shown here is derived from an EMBL/GenBank/DDBJ whole genome shotgun (WGS) entry which is preliminary data.</text>
</comment>
<evidence type="ECO:0000256" key="1">
    <source>
        <dbReference type="ARBA" id="ARBA00008987"/>
    </source>
</evidence>
<protein>
    <recommendedName>
        <fullName evidence="7">Thioredoxin</fullName>
    </recommendedName>
</protein>
<dbReference type="NCBIfam" id="TIGR01068">
    <property type="entry name" value="thioredoxin"/>
    <property type="match status" value="1"/>
</dbReference>
<dbReference type="PROSITE" id="PS00194">
    <property type="entry name" value="THIOREDOXIN_1"/>
    <property type="match status" value="1"/>
</dbReference>
<feature type="domain" description="Thioredoxin" evidence="8">
    <location>
        <begin position="12"/>
        <end position="145"/>
    </location>
</feature>
<dbReference type="InterPro" id="IPR013766">
    <property type="entry name" value="Thioredoxin_domain"/>
</dbReference>
<name>A0AB33Z4C5_9GAMM</name>
<dbReference type="InterPro" id="IPR017937">
    <property type="entry name" value="Thioredoxin_CS"/>
</dbReference>
<evidence type="ECO:0000313" key="10">
    <source>
        <dbReference type="Proteomes" id="UP000015462"/>
    </source>
</evidence>
<dbReference type="SUPFAM" id="SSF52833">
    <property type="entry name" value="Thioredoxin-like"/>
    <property type="match status" value="1"/>
</dbReference>
<evidence type="ECO:0000256" key="3">
    <source>
        <dbReference type="ARBA" id="ARBA00022723"/>
    </source>
</evidence>
<gene>
    <name evidence="9" type="ORF">L196_02240</name>
</gene>
<evidence type="ECO:0000256" key="7">
    <source>
        <dbReference type="NCBIfam" id="TIGR01068"/>
    </source>
</evidence>
<dbReference type="EMBL" id="ASHL01000001">
    <property type="protein sequence ID" value="EPD14279.1"/>
    <property type="molecule type" value="Genomic_DNA"/>
</dbReference>
<dbReference type="PROSITE" id="PS51352">
    <property type="entry name" value="THIOREDOXIN_2"/>
    <property type="match status" value="1"/>
</dbReference>
<comment type="similarity">
    <text evidence="1">Belongs to the thioredoxin family.</text>
</comment>
<dbReference type="NCBIfam" id="NF008229">
    <property type="entry name" value="PRK10996.1"/>
    <property type="match status" value="1"/>
</dbReference>
<dbReference type="CDD" id="cd02947">
    <property type="entry name" value="TRX_family"/>
    <property type="match status" value="1"/>
</dbReference>
<dbReference type="PANTHER" id="PTHR45663">
    <property type="entry name" value="GEO12009P1"/>
    <property type="match status" value="1"/>
</dbReference>
<evidence type="ECO:0000256" key="5">
    <source>
        <dbReference type="ARBA" id="ARBA00023157"/>
    </source>
</evidence>